<accession>A0A1G2FYU4</accession>
<dbReference type="EMBL" id="MHNK01000019">
    <property type="protein sequence ID" value="OGZ43229.1"/>
    <property type="molecule type" value="Genomic_DNA"/>
</dbReference>
<name>A0A1G2FYU4_9BACT</name>
<keyword evidence="2" id="KW-0548">Nucleotidyltransferase</keyword>
<dbReference type="GO" id="GO:0016779">
    <property type="term" value="F:nucleotidyltransferase activity"/>
    <property type="evidence" value="ECO:0007669"/>
    <property type="project" value="UniProtKB-KW"/>
</dbReference>
<dbReference type="AlphaFoldDB" id="A0A1G2FYU4"/>
<dbReference type="STRING" id="1802114.A2719_00865"/>
<dbReference type="Gene3D" id="3.40.50.620">
    <property type="entry name" value="HUPs"/>
    <property type="match status" value="1"/>
</dbReference>
<dbReference type="PANTHER" id="PTHR43793:SF2">
    <property type="entry name" value="BIFUNCTIONAL PROTEIN HLDE"/>
    <property type="match status" value="1"/>
</dbReference>
<evidence type="ECO:0000313" key="4">
    <source>
        <dbReference type="EMBL" id="OGZ43229.1"/>
    </source>
</evidence>
<comment type="caution">
    <text evidence="4">The sequence shown here is derived from an EMBL/GenBank/DDBJ whole genome shotgun (WGS) entry which is preliminary data.</text>
</comment>
<reference evidence="4 5" key="1">
    <citation type="journal article" date="2016" name="Nat. Commun.">
        <title>Thousands of microbial genomes shed light on interconnected biogeochemical processes in an aquifer system.</title>
        <authorList>
            <person name="Anantharaman K."/>
            <person name="Brown C.T."/>
            <person name="Hug L.A."/>
            <person name="Sharon I."/>
            <person name="Castelle C.J."/>
            <person name="Probst A.J."/>
            <person name="Thomas B.C."/>
            <person name="Singh A."/>
            <person name="Wilkins M.J."/>
            <person name="Karaoz U."/>
            <person name="Brodie E.L."/>
            <person name="Williams K.H."/>
            <person name="Hubbard S.S."/>
            <person name="Banfield J.F."/>
        </authorList>
    </citation>
    <scope>NUCLEOTIDE SEQUENCE [LARGE SCALE GENOMIC DNA]</scope>
</reference>
<dbReference type="InterPro" id="IPR014729">
    <property type="entry name" value="Rossmann-like_a/b/a_fold"/>
</dbReference>
<dbReference type="InterPro" id="IPR050385">
    <property type="entry name" value="Archaeal_FAD_synthase"/>
</dbReference>
<sequence>MDAKHKIISYRQAGKVADQLHKAGKKIVFKSGCFDLFHIGHVRALQAAKNQGDILFISLGNDAWLRKYKGQGRPIFRQELRAELLASLACVDYVVIARESIANRIDHKKLFSIIKPQYYMLPPNDKALVEKRVFAKQYGAKIVFKSETRGKFASTTRLHVLLQSLG</sequence>
<dbReference type="InterPro" id="IPR004821">
    <property type="entry name" value="Cyt_trans-like"/>
</dbReference>
<feature type="domain" description="Cytidyltransferase-like" evidence="3">
    <location>
        <begin position="32"/>
        <end position="157"/>
    </location>
</feature>
<dbReference type="Proteomes" id="UP000177480">
    <property type="component" value="Unassembled WGS sequence"/>
</dbReference>
<dbReference type="PANTHER" id="PTHR43793">
    <property type="entry name" value="FAD SYNTHASE"/>
    <property type="match status" value="1"/>
</dbReference>
<gene>
    <name evidence="4" type="ORF">A2719_00865</name>
</gene>
<evidence type="ECO:0000313" key="5">
    <source>
        <dbReference type="Proteomes" id="UP000177480"/>
    </source>
</evidence>
<proteinExistence type="predicted"/>
<dbReference type="Pfam" id="PF01467">
    <property type="entry name" value="CTP_transf_like"/>
    <property type="match status" value="1"/>
</dbReference>
<evidence type="ECO:0000256" key="1">
    <source>
        <dbReference type="ARBA" id="ARBA00022679"/>
    </source>
</evidence>
<dbReference type="SUPFAM" id="SSF52374">
    <property type="entry name" value="Nucleotidylyl transferase"/>
    <property type="match status" value="1"/>
</dbReference>
<dbReference type="NCBIfam" id="TIGR00125">
    <property type="entry name" value="cyt_tran_rel"/>
    <property type="match status" value="1"/>
</dbReference>
<organism evidence="4 5">
    <name type="scientific">Candidatus Ryanbacteria bacterium RIFCSPHIGHO2_01_FULL_45_22</name>
    <dbReference type="NCBI Taxonomy" id="1802114"/>
    <lineage>
        <taxon>Bacteria</taxon>
        <taxon>Candidatus Ryaniibacteriota</taxon>
    </lineage>
</organism>
<keyword evidence="1" id="KW-0808">Transferase</keyword>
<evidence type="ECO:0000259" key="3">
    <source>
        <dbReference type="Pfam" id="PF01467"/>
    </source>
</evidence>
<evidence type="ECO:0000256" key="2">
    <source>
        <dbReference type="ARBA" id="ARBA00022695"/>
    </source>
</evidence>
<protein>
    <recommendedName>
        <fullName evidence="3">Cytidyltransferase-like domain-containing protein</fullName>
    </recommendedName>
</protein>